<dbReference type="InterPro" id="IPR053734">
    <property type="entry name" value="Phage_Head-Tail_Connect_sf"/>
</dbReference>
<gene>
    <name evidence="3" type="ORF">MM415A01303_0009</name>
    <name evidence="2" type="ORF">MM415B01738_0013</name>
    <name evidence="1" type="ORF">TM448A01162_0017</name>
    <name evidence="4" type="ORF">TM448B01279_0004</name>
</gene>
<dbReference type="EMBL" id="MT142282">
    <property type="protein sequence ID" value="QJA77417.1"/>
    <property type="molecule type" value="Genomic_DNA"/>
</dbReference>
<dbReference type="EMBL" id="MT144730">
    <property type="protein sequence ID" value="QJH98380.1"/>
    <property type="molecule type" value="Genomic_DNA"/>
</dbReference>
<dbReference type="AlphaFoldDB" id="A0A6H1ZNH4"/>
<proteinExistence type="predicted"/>
<sequence>MASFPIADFFTTGFEISATLTVAGVPSTISVHFVNEYEQLKNINLPFESSVPLAYVKTSDVSSAVHGSTIVISGTTYYIKELQADGTGITVLTLSKDA</sequence>
<dbReference type="InterPro" id="IPR008018">
    <property type="entry name" value="Phage_tail_attach_FII"/>
</dbReference>
<accession>A0A6H1ZNH4</accession>
<evidence type="ECO:0000313" key="3">
    <source>
        <dbReference type="EMBL" id="QJA77417.1"/>
    </source>
</evidence>
<name>A0A6H1ZNH4_9ZZZZ</name>
<dbReference type="Gene3D" id="2.40.10.180">
    <property type="entry name" value="Phage tail proteins"/>
    <property type="match status" value="1"/>
</dbReference>
<dbReference type="GO" id="GO:0019068">
    <property type="term" value="P:virion assembly"/>
    <property type="evidence" value="ECO:0007669"/>
    <property type="project" value="InterPro"/>
</dbReference>
<organism evidence="1">
    <name type="scientific">viral metagenome</name>
    <dbReference type="NCBI Taxonomy" id="1070528"/>
    <lineage>
        <taxon>unclassified sequences</taxon>
        <taxon>metagenomes</taxon>
        <taxon>organismal metagenomes</taxon>
    </lineage>
</organism>
<dbReference type="EMBL" id="MT141250">
    <property type="protein sequence ID" value="QJA57029.1"/>
    <property type="molecule type" value="Genomic_DNA"/>
</dbReference>
<dbReference type="EMBL" id="MT144104">
    <property type="protein sequence ID" value="QJA48825.1"/>
    <property type="molecule type" value="Genomic_DNA"/>
</dbReference>
<reference evidence="1" key="1">
    <citation type="submission" date="2020-03" db="EMBL/GenBank/DDBJ databases">
        <title>The deep terrestrial virosphere.</title>
        <authorList>
            <person name="Holmfeldt K."/>
            <person name="Nilsson E."/>
            <person name="Simone D."/>
            <person name="Lopez-Fernandez M."/>
            <person name="Wu X."/>
            <person name="de Brujin I."/>
            <person name="Lundin D."/>
            <person name="Andersson A."/>
            <person name="Bertilsson S."/>
            <person name="Dopson M."/>
        </authorList>
    </citation>
    <scope>NUCLEOTIDE SEQUENCE</scope>
    <source>
        <strain evidence="3">MM415A01303</strain>
        <strain evidence="2">MM415B01738</strain>
        <strain evidence="1">TM448A01162</strain>
        <strain evidence="4">TM448B01279</strain>
    </source>
</reference>
<evidence type="ECO:0000313" key="4">
    <source>
        <dbReference type="EMBL" id="QJH98380.1"/>
    </source>
</evidence>
<dbReference type="Pfam" id="PF05354">
    <property type="entry name" value="Phage_attach"/>
    <property type="match status" value="1"/>
</dbReference>
<protein>
    <submittedName>
        <fullName evidence="1">Putative head-tail attachment protein</fullName>
    </submittedName>
</protein>
<evidence type="ECO:0000313" key="1">
    <source>
        <dbReference type="EMBL" id="QJA48825.1"/>
    </source>
</evidence>
<evidence type="ECO:0000313" key="2">
    <source>
        <dbReference type="EMBL" id="QJA57029.1"/>
    </source>
</evidence>